<reference evidence="3 4" key="1">
    <citation type="journal article" date="2016" name="Sci. Rep.">
        <title>Peltaster fructicola genome reveals evolution from an invasive phytopathogen to an ectophytic parasite.</title>
        <authorList>
            <person name="Xu C."/>
            <person name="Chen H."/>
            <person name="Gleason M.L."/>
            <person name="Xu J.R."/>
            <person name="Liu H."/>
            <person name="Zhang R."/>
            <person name="Sun G."/>
        </authorList>
    </citation>
    <scope>NUCLEOTIDE SEQUENCE [LARGE SCALE GENOMIC DNA]</scope>
    <source>
        <strain evidence="3 4">LNHT1506</strain>
    </source>
</reference>
<dbReference type="EMBL" id="CP051143">
    <property type="protein sequence ID" value="QIX01864.1"/>
    <property type="molecule type" value="Genomic_DNA"/>
</dbReference>
<dbReference type="InterPro" id="IPR009057">
    <property type="entry name" value="Homeodomain-like_sf"/>
</dbReference>
<evidence type="ECO:0000313" key="4">
    <source>
        <dbReference type="Proteomes" id="UP000503462"/>
    </source>
</evidence>
<evidence type="ECO:0000313" key="3">
    <source>
        <dbReference type="EMBL" id="QIX01864.1"/>
    </source>
</evidence>
<feature type="compositionally biased region" description="Polar residues" evidence="1">
    <location>
        <begin position="107"/>
        <end position="119"/>
    </location>
</feature>
<protein>
    <recommendedName>
        <fullName evidence="2">SWIRM domain-containing protein</fullName>
    </recommendedName>
</protein>
<dbReference type="FunFam" id="1.10.10.10:FF:000087">
    <property type="entry name" value="Transcriptional adapter 2"/>
    <property type="match status" value="1"/>
</dbReference>
<feature type="region of interest" description="Disordered" evidence="1">
    <location>
        <begin position="1"/>
        <end position="139"/>
    </location>
</feature>
<dbReference type="Proteomes" id="UP000503462">
    <property type="component" value="Chromosome 5"/>
</dbReference>
<feature type="region of interest" description="Disordered" evidence="1">
    <location>
        <begin position="215"/>
        <end position="268"/>
    </location>
</feature>
<evidence type="ECO:0000256" key="1">
    <source>
        <dbReference type="SAM" id="MobiDB-lite"/>
    </source>
</evidence>
<feature type="compositionally biased region" description="Basic and acidic residues" evidence="1">
    <location>
        <begin position="31"/>
        <end position="46"/>
    </location>
</feature>
<feature type="compositionally biased region" description="Polar residues" evidence="1">
    <location>
        <begin position="15"/>
        <end position="25"/>
    </location>
</feature>
<accession>A0A6H0Y4C5</accession>
<dbReference type="OrthoDB" id="5598695at2759"/>
<dbReference type="InterPro" id="IPR036388">
    <property type="entry name" value="WH-like_DNA-bd_sf"/>
</dbReference>
<dbReference type="Gene3D" id="1.10.10.10">
    <property type="entry name" value="Winged helix-like DNA-binding domain superfamily/Winged helix DNA-binding domain"/>
    <property type="match status" value="1"/>
</dbReference>
<keyword evidence="4" id="KW-1185">Reference proteome</keyword>
<feature type="domain" description="SWIRM" evidence="2">
    <location>
        <begin position="297"/>
        <end position="395"/>
    </location>
</feature>
<dbReference type="Pfam" id="PF04433">
    <property type="entry name" value="SWIRM"/>
    <property type="match status" value="1"/>
</dbReference>
<gene>
    <name evidence="3" type="ORF">AMS68_007381</name>
</gene>
<sequence>MANFTQSQPDHRKQAFSQVDNYSSWPTPPTDVEHDFSHNMVTEKVKSMQLKEQVTGIPALHSPPASPVQGWSDSDKLPPLHSPDDAVAHTPLPPITDRQLFSDPHAESQTPLFPTSQSPVEDRTDSLSPAGRQDSPVLSKPILAKPTLSKPSFVSIYNIFPQFQSADREFFRRYRLNRLKELQQIPGWRPAAERTTPVTHPNKHANAAQRPFKVTKPREQTKTKSVPAKPKVPRVSTVASPVAKTIKTPKRERQTASAEPQARKRAPPSKLVVVDNWLEIADYSPPTQTLDSMSNRLRVHWKGVPNDLRTDPEIRHLHPQEVEIAQELKLPANQYLANKRRIFEARLKSIRERKNFTKTAAQQACNIDVNKTSQLYEAYEKVGWFDESNFKQWLK</sequence>
<dbReference type="SUPFAM" id="SSF46689">
    <property type="entry name" value="Homeodomain-like"/>
    <property type="match status" value="1"/>
</dbReference>
<feature type="compositionally biased region" description="Basic and acidic residues" evidence="1">
    <location>
        <begin position="73"/>
        <end position="87"/>
    </location>
</feature>
<dbReference type="InterPro" id="IPR007526">
    <property type="entry name" value="SWIRM"/>
</dbReference>
<organism evidence="3 4">
    <name type="scientific">Peltaster fructicola</name>
    <dbReference type="NCBI Taxonomy" id="286661"/>
    <lineage>
        <taxon>Eukaryota</taxon>
        <taxon>Fungi</taxon>
        <taxon>Dikarya</taxon>
        <taxon>Ascomycota</taxon>
        <taxon>Pezizomycotina</taxon>
        <taxon>Dothideomycetes</taxon>
        <taxon>Dothideomycetes incertae sedis</taxon>
        <taxon>Peltaster</taxon>
    </lineage>
</organism>
<evidence type="ECO:0000259" key="2">
    <source>
        <dbReference type="PROSITE" id="PS50934"/>
    </source>
</evidence>
<name>A0A6H0Y4C5_9PEZI</name>
<dbReference type="AlphaFoldDB" id="A0A6H0Y4C5"/>
<dbReference type="GO" id="GO:0010468">
    <property type="term" value="P:regulation of gene expression"/>
    <property type="evidence" value="ECO:0007669"/>
    <property type="project" value="UniProtKB-ARBA"/>
</dbReference>
<dbReference type="PROSITE" id="PS50934">
    <property type="entry name" value="SWIRM"/>
    <property type="match status" value="1"/>
</dbReference>
<proteinExistence type="predicted"/>